<evidence type="ECO:0000313" key="1">
    <source>
        <dbReference type="EMBL" id="GFY48674.1"/>
    </source>
</evidence>
<dbReference type="Gene3D" id="3.30.420.10">
    <property type="entry name" value="Ribonuclease H-like superfamily/Ribonuclease H"/>
    <property type="match status" value="1"/>
</dbReference>
<accession>A0A8X6X9X1</accession>
<keyword evidence="2" id="KW-1185">Reference proteome</keyword>
<comment type="caution">
    <text evidence="1">The sequence shown here is derived from an EMBL/GenBank/DDBJ whole genome shotgun (WGS) entry which is preliminary data.</text>
</comment>
<dbReference type="Proteomes" id="UP000886998">
    <property type="component" value="Unassembled WGS sequence"/>
</dbReference>
<gene>
    <name evidence="1" type="primary">AVEN_83971_1</name>
    <name evidence="1" type="ORF">TNIN_301811</name>
</gene>
<dbReference type="InterPro" id="IPR036397">
    <property type="entry name" value="RNaseH_sf"/>
</dbReference>
<name>A0A8X6X9X1_9ARAC</name>
<organism evidence="1 2">
    <name type="scientific">Trichonephila inaurata madagascariensis</name>
    <dbReference type="NCBI Taxonomy" id="2747483"/>
    <lineage>
        <taxon>Eukaryota</taxon>
        <taxon>Metazoa</taxon>
        <taxon>Ecdysozoa</taxon>
        <taxon>Arthropoda</taxon>
        <taxon>Chelicerata</taxon>
        <taxon>Arachnida</taxon>
        <taxon>Araneae</taxon>
        <taxon>Araneomorphae</taxon>
        <taxon>Entelegynae</taxon>
        <taxon>Araneoidea</taxon>
        <taxon>Nephilidae</taxon>
        <taxon>Trichonephila</taxon>
        <taxon>Trichonephila inaurata</taxon>
    </lineage>
</organism>
<dbReference type="EMBL" id="BMAV01006601">
    <property type="protein sequence ID" value="GFY48674.1"/>
    <property type="molecule type" value="Genomic_DNA"/>
</dbReference>
<reference evidence="1" key="1">
    <citation type="submission" date="2020-08" db="EMBL/GenBank/DDBJ databases">
        <title>Multicomponent nature underlies the extraordinary mechanical properties of spider dragline silk.</title>
        <authorList>
            <person name="Kono N."/>
            <person name="Nakamura H."/>
            <person name="Mori M."/>
            <person name="Yoshida Y."/>
            <person name="Ohtoshi R."/>
            <person name="Malay A.D."/>
            <person name="Moran D.A.P."/>
            <person name="Tomita M."/>
            <person name="Numata K."/>
            <person name="Arakawa K."/>
        </authorList>
    </citation>
    <scope>NUCLEOTIDE SEQUENCE</scope>
</reference>
<dbReference type="PANTHER" id="PTHR47331">
    <property type="entry name" value="PHD-TYPE DOMAIN-CONTAINING PROTEIN"/>
    <property type="match status" value="1"/>
</dbReference>
<proteinExistence type="predicted"/>
<protein>
    <submittedName>
        <fullName evidence="1">Integrase catalytic domain-containing protein</fullName>
    </submittedName>
</protein>
<dbReference type="AlphaFoldDB" id="A0A8X6X9X1"/>
<evidence type="ECO:0000313" key="2">
    <source>
        <dbReference type="Proteomes" id="UP000886998"/>
    </source>
</evidence>
<sequence>MVQNFIAKERIIWKNIIERSPWWEGFYEHLVRSVKESLHKILGKALLSFEEMTTILNEIEAVLNLKPLSYMYEENEPRPLTPMHFLNFGQNQPTYPVTFAEILENASTKSYLLKRKKYQQLLLKQPWHRWKKQYLLDLRTAHSVKNPETYPELKVGDVVLIKENTKNKFFES</sequence>
<dbReference type="GO" id="GO:0003676">
    <property type="term" value="F:nucleic acid binding"/>
    <property type="evidence" value="ECO:0007669"/>
    <property type="project" value="InterPro"/>
</dbReference>
<dbReference type="OrthoDB" id="6020750at2759"/>